<sequence>MALNGEFVPQAERKLRGSISQRAVCTPVLIFLYQEICVQHPEQRRAVLCLGGEDEQPAVSSILQTSCCWRKKRFWWGRRPLSSKSRQWPSCLRHHRVLQKQKPGREAQAASGVCSSGTAFQEMALRTPGVPGCSLQQGSGRRRDGPRNHPNPPALWWAGMVPEITQVLQPSGGLASSSYRWVCSAPRAPPAPKPERLGLAVTWFGGAVRAGAGCLPLPFFPSALGAPFADLQTCIEELRRKRREQLAALRMCCTQSEGFFGDPR</sequence>
<name>R0JYW5_ANAPL</name>
<gene>
    <name evidence="2" type="ORF">Anapl_13029</name>
</gene>
<protein>
    <submittedName>
        <fullName evidence="2">Uncharacterized protein</fullName>
    </submittedName>
</protein>
<organism evidence="2 3">
    <name type="scientific">Anas platyrhynchos</name>
    <name type="common">Mallard</name>
    <name type="synonym">Anas boschas</name>
    <dbReference type="NCBI Taxonomy" id="8839"/>
    <lineage>
        <taxon>Eukaryota</taxon>
        <taxon>Metazoa</taxon>
        <taxon>Chordata</taxon>
        <taxon>Craniata</taxon>
        <taxon>Vertebrata</taxon>
        <taxon>Euteleostomi</taxon>
        <taxon>Archelosauria</taxon>
        <taxon>Archosauria</taxon>
        <taxon>Dinosauria</taxon>
        <taxon>Saurischia</taxon>
        <taxon>Theropoda</taxon>
        <taxon>Coelurosauria</taxon>
        <taxon>Aves</taxon>
        <taxon>Neognathae</taxon>
        <taxon>Galloanserae</taxon>
        <taxon>Anseriformes</taxon>
        <taxon>Anatidae</taxon>
        <taxon>Anatinae</taxon>
        <taxon>Anas</taxon>
    </lineage>
</organism>
<evidence type="ECO:0000313" key="3">
    <source>
        <dbReference type="Proteomes" id="UP000296049"/>
    </source>
</evidence>
<keyword evidence="3" id="KW-1185">Reference proteome</keyword>
<evidence type="ECO:0000313" key="2">
    <source>
        <dbReference type="EMBL" id="EOB02532.1"/>
    </source>
</evidence>
<dbReference type="AlphaFoldDB" id="R0JYW5"/>
<proteinExistence type="predicted"/>
<dbReference type="Proteomes" id="UP000296049">
    <property type="component" value="Unassembled WGS sequence"/>
</dbReference>
<feature type="region of interest" description="Disordered" evidence="1">
    <location>
        <begin position="129"/>
        <end position="151"/>
    </location>
</feature>
<dbReference type="EMBL" id="KB742955">
    <property type="protein sequence ID" value="EOB02532.1"/>
    <property type="molecule type" value="Genomic_DNA"/>
</dbReference>
<reference evidence="3" key="1">
    <citation type="journal article" date="2013" name="Nat. Genet.">
        <title>The duck genome and transcriptome provide insight into an avian influenza virus reservoir species.</title>
        <authorList>
            <person name="Huang Y."/>
            <person name="Li Y."/>
            <person name="Burt D.W."/>
            <person name="Chen H."/>
            <person name="Zhang Y."/>
            <person name="Qian W."/>
            <person name="Kim H."/>
            <person name="Gan S."/>
            <person name="Zhao Y."/>
            <person name="Li J."/>
            <person name="Yi K."/>
            <person name="Feng H."/>
            <person name="Zhu P."/>
            <person name="Li B."/>
            <person name="Liu Q."/>
            <person name="Fairley S."/>
            <person name="Magor K.E."/>
            <person name="Du Z."/>
            <person name="Hu X."/>
            <person name="Goodman L."/>
            <person name="Tafer H."/>
            <person name="Vignal A."/>
            <person name="Lee T."/>
            <person name="Kim K.W."/>
            <person name="Sheng Z."/>
            <person name="An Y."/>
            <person name="Searle S."/>
            <person name="Herrero J."/>
            <person name="Groenen M.A."/>
            <person name="Crooijmans R.P."/>
            <person name="Faraut T."/>
            <person name="Cai Q."/>
            <person name="Webster R.G."/>
            <person name="Aldridge J.R."/>
            <person name="Warren W.C."/>
            <person name="Bartschat S."/>
            <person name="Kehr S."/>
            <person name="Marz M."/>
            <person name="Stadler P.F."/>
            <person name="Smith J."/>
            <person name="Kraus R.H."/>
            <person name="Zhao Y."/>
            <person name="Ren L."/>
            <person name="Fei J."/>
            <person name="Morisson M."/>
            <person name="Kaiser P."/>
            <person name="Griffin D.K."/>
            <person name="Rao M."/>
            <person name="Pitel F."/>
            <person name="Wang J."/>
            <person name="Li N."/>
        </authorList>
    </citation>
    <scope>NUCLEOTIDE SEQUENCE [LARGE SCALE GENOMIC DNA]</scope>
</reference>
<accession>R0JYW5</accession>
<evidence type="ECO:0000256" key="1">
    <source>
        <dbReference type="SAM" id="MobiDB-lite"/>
    </source>
</evidence>